<dbReference type="EMBL" id="JBHSML010000031">
    <property type="protein sequence ID" value="MFC5518999.1"/>
    <property type="molecule type" value="Genomic_DNA"/>
</dbReference>
<reference evidence="2" key="1">
    <citation type="journal article" date="2019" name="Int. J. Syst. Evol. Microbiol.">
        <title>The Global Catalogue of Microorganisms (GCM) 10K type strain sequencing project: providing services to taxonomists for standard genome sequencing and annotation.</title>
        <authorList>
            <consortium name="The Broad Institute Genomics Platform"/>
            <consortium name="The Broad Institute Genome Sequencing Center for Infectious Disease"/>
            <person name="Wu L."/>
            <person name="Ma J."/>
        </authorList>
    </citation>
    <scope>NUCLEOTIDE SEQUENCE [LARGE SCALE GENOMIC DNA]</scope>
    <source>
        <strain evidence="2">KACC 12633</strain>
    </source>
</reference>
<gene>
    <name evidence="1" type="ORF">ACFPP9_24765</name>
</gene>
<name>A0ABW0Q295_9HYPH</name>
<organism evidence="1 2">
    <name type="scientific">Kaistia terrae</name>
    <dbReference type="NCBI Taxonomy" id="537017"/>
    <lineage>
        <taxon>Bacteria</taxon>
        <taxon>Pseudomonadati</taxon>
        <taxon>Pseudomonadota</taxon>
        <taxon>Alphaproteobacteria</taxon>
        <taxon>Hyphomicrobiales</taxon>
        <taxon>Kaistiaceae</taxon>
        <taxon>Kaistia</taxon>
    </lineage>
</organism>
<comment type="caution">
    <text evidence="1">The sequence shown here is derived from an EMBL/GenBank/DDBJ whole genome shotgun (WGS) entry which is preliminary data.</text>
</comment>
<proteinExistence type="predicted"/>
<protein>
    <submittedName>
        <fullName evidence="1">Uncharacterized protein</fullName>
    </submittedName>
</protein>
<sequence>MGNLMLRGQPRQHGPVYDPYAAALFARLPATPSALRRKLVNDLIVNLRDHAAFETKLDALYLLAMGMDDPGYATANDAFAARRNWVQDAFNLTAVGSPAFVTDRYYAGDGVGAYLATGFNPTTAPTPKFIRDSACIFTWERSALAAATTSSLGASAGNRVSLVPRSTGDIFRSALNAALAGTLTVVSNVGLSAADRPNSTDVLHIKDGVLVETVAAASEAVVSGDFDLMRRNGTVYRASSMAVAGFGASLGTAGHAALRSALNTYLNAVGAV</sequence>
<dbReference type="RefSeq" id="WP_266346290.1">
    <property type="nucleotide sequence ID" value="NZ_JAPKNH010000015.1"/>
</dbReference>
<dbReference type="Proteomes" id="UP001596150">
    <property type="component" value="Unassembled WGS sequence"/>
</dbReference>
<evidence type="ECO:0000313" key="2">
    <source>
        <dbReference type="Proteomes" id="UP001596150"/>
    </source>
</evidence>
<evidence type="ECO:0000313" key="1">
    <source>
        <dbReference type="EMBL" id="MFC5518999.1"/>
    </source>
</evidence>
<keyword evidence="2" id="KW-1185">Reference proteome</keyword>
<accession>A0ABW0Q295</accession>